<organism evidence="1 2">
    <name type="scientific">Methylorubrum podarium</name>
    <dbReference type="NCBI Taxonomy" id="200476"/>
    <lineage>
        <taxon>Bacteria</taxon>
        <taxon>Pseudomonadati</taxon>
        <taxon>Pseudomonadota</taxon>
        <taxon>Alphaproteobacteria</taxon>
        <taxon>Hyphomicrobiales</taxon>
        <taxon>Methylobacteriaceae</taxon>
        <taxon>Methylorubrum</taxon>
    </lineage>
</organism>
<dbReference type="RefSeq" id="WP_350393444.1">
    <property type="nucleotide sequence ID" value="NZ_JBELQE010000048.1"/>
</dbReference>
<accession>A0ABV1QK80</accession>
<keyword evidence="2" id="KW-1185">Reference proteome</keyword>
<comment type="caution">
    <text evidence="1">The sequence shown here is derived from an EMBL/GenBank/DDBJ whole genome shotgun (WGS) entry which is preliminary data.</text>
</comment>
<proteinExistence type="predicted"/>
<dbReference type="EMBL" id="JBELQE010000048">
    <property type="protein sequence ID" value="MER2249774.1"/>
    <property type="molecule type" value="Genomic_DNA"/>
</dbReference>
<protein>
    <submittedName>
        <fullName evidence="1">Nodulation protein NolU</fullName>
    </submittedName>
</protein>
<gene>
    <name evidence="1" type="ORF">ABS772_07585</name>
</gene>
<sequence length="182" mass="18711">MSGTASVHPYRLRAALDPRLSDTVVARLLACGRLRERIDARLGRDGAPVDGGHAWLLADPDGAARRAGAVLHGRSLRGVLAGPAVAALVAAIGRDAHAFGLRHGAHVPPRDDHGDLARAVLHDGYACLGAWLDDAPEPLRRAVRLALPPGTPADGGPVDPALAGIAADIMALVADAVETEDA</sequence>
<name>A0ABV1QK80_9HYPH</name>
<evidence type="ECO:0000313" key="1">
    <source>
        <dbReference type="EMBL" id="MER2249774.1"/>
    </source>
</evidence>
<dbReference type="Proteomes" id="UP001480955">
    <property type="component" value="Unassembled WGS sequence"/>
</dbReference>
<evidence type="ECO:0000313" key="2">
    <source>
        <dbReference type="Proteomes" id="UP001480955"/>
    </source>
</evidence>
<reference evidence="1 2" key="1">
    <citation type="submission" date="2024-06" db="EMBL/GenBank/DDBJ databases">
        <authorList>
            <person name="Campbell A.G."/>
        </authorList>
    </citation>
    <scope>NUCLEOTIDE SEQUENCE [LARGE SCALE GENOMIC DNA]</scope>
    <source>
        <strain evidence="1 2">EM12</strain>
    </source>
</reference>